<protein>
    <submittedName>
        <fullName evidence="3">LPXTG-motif cell wall-anchored protein</fullName>
    </submittedName>
</protein>
<proteinExistence type="predicted"/>
<evidence type="ECO:0000256" key="2">
    <source>
        <dbReference type="SAM" id="Phobius"/>
    </source>
</evidence>
<dbReference type="AlphaFoldDB" id="A0A7Y9S5T8"/>
<gene>
    <name evidence="3" type="ORF">FHU41_000891</name>
</gene>
<feature type="transmembrane region" description="Helical" evidence="2">
    <location>
        <begin position="370"/>
        <end position="389"/>
    </location>
</feature>
<keyword evidence="2" id="KW-0472">Membrane</keyword>
<feature type="region of interest" description="Disordered" evidence="1">
    <location>
        <begin position="261"/>
        <end position="363"/>
    </location>
</feature>
<feature type="compositionally biased region" description="Low complexity" evidence="1">
    <location>
        <begin position="341"/>
        <end position="356"/>
    </location>
</feature>
<sequence length="398" mass="41174">MIDTSSNLMASFWVRRRLLVRRWVSAVLLSLGAALLCSGVLAPGSAQAVVSEYDPTDETHYCNFYDTALKKWVVGCFDATARISDLTSGAMPGDGKPVRPGDVLLFTYTLTNNTTTTIEDLSLYGVFPKIDCAPDPACLYGPEFDGGNGWQSNREVGLVPESLRIQGDPDVNMGHFDGGVVRPFTLLGQAGFLQPYASADFRGYLPPGATTVTTFQIQVPYNAPIGSTYAMTVNYTHAGDVNPFSFSGATARYAQVDALPTPEPTATATSTPPVTSAPTLTSTPTTTTTEPSVTASPTGTSTPRPTSTGSSSTTGGSGSSSGTDTSVSAGTGSPSTLVKPASVSSGSDAGVDSGAAPQALATTGTPSSTIWVIVAGIVSAGLGLAFMLASRNRRPRRH</sequence>
<keyword evidence="2" id="KW-0812">Transmembrane</keyword>
<dbReference type="Proteomes" id="UP000521748">
    <property type="component" value="Unassembled WGS sequence"/>
</dbReference>
<keyword evidence="2" id="KW-1133">Transmembrane helix</keyword>
<reference evidence="3 4" key="1">
    <citation type="submission" date="2020-07" db="EMBL/GenBank/DDBJ databases">
        <title>Sequencing the genomes of 1000 actinobacteria strains.</title>
        <authorList>
            <person name="Klenk H.-P."/>
        </authorList>
    </citation>
    <scope>NUCLEOTIDE SEQUENCE [LARGE SCALE GENOMIC DNA]</scope>
    <source>
        <strain evidence="3 4">DSM 102047</strain>
    </source>
</reference>
<accession>A0A7Y9S5T8</accession>
<keyword evidence="4" id="KW-1185">Reference proteome</keyword>
<evidence type="ECO:0000256" key="1">
    <source>
        <dbReference type="SAM" id="MobiDB-lite"/>
    </source>
</evidence>
<dbReference type="NCBIfam" id="TIGR01167">
    <property type="entry name" value="LPXTG_anchor"/>
    <property type="match status" value="1"/>
</dbReference>
<evidence type="ECO:0000313" key="3">
    <source>
        <dbReference type="EMBL" id="NYE94670.1"/>
    </source>
</evidence>
<name>A0A7Y9S5T8_9MICC</name>
<organism evidence="3 4">
    <name type="scientific">Psychromicrobium silvestre</name>
    <dbReference type="NCBI Taxonomy" id="1645614"/>
    <lineage>
        <taxon>Bacteria</taxon>
        <taxon>Bacillati</taxon>
        <taxon>Actinomycetota</taxon>
        <taxon>Actinomycetes</taxon>
        <taxon>Micrococcales</taxon>
        <taxon>Micrococcaceae</taxon>
        <taxon>Psychromicrobium</taxon>
    </lineage>
</organism>
<evidence type="ECO:0000313" key="4">
    <source>
        <dbReference type="Proteomes" id="UP000521748"/>
    </source>
</evidence>
<feature type="compositionally biased region" description="Low complexity" evidence="1">
    <location>
        <begin position="261"/>
        <end position="333"/>
    </location>
</feature>
<comment type="caution">
    <text evidence="3">The sequence shown here is derived from an EMBL/GenBank/DDBJ whole genome shotgun (WGS) entry which is preliminary data.</text>
</comment>
<dbReference type="EMBL" id="JACBYQ010000001">
    <property type="protein sequence ID" value="NYE94670.1"/>
    <property type="molecule type" value="Genomic_DNA"/>
</dbReference>